<reference evidence="2" key="1">
    <citation type="submission" date="2023-06" db="EMBL/GenBank/DDBJ databases">
        <authorList>
            <person name="Delattre M."/>
        </authorList>
    </citation>
    <scope>NUCLEOTIDE SEQUENCE</scope>
    <source>
        <strain evidence="2">AF72</strain>
    </source>
</reference>
<dbReference type="AlphaFoldDB" id="A0AA36CVP9"/>
<keyword evidence="1" id="KW-0732">Signal</keyword>
<evidence type="ECO:0000313" key="2">
    <source>
        <dbReference type="EMBL" id="CAJ0576176.1"/>
    </source>
</evidence>
<proteinExistence type="predicted"/>
<feature type="chain" id="PRO_5041337487" evidence="1">
    <location>
        <begin position="24"/>
        <end position="109"/>
    </location>
</feature>
<name>A0AA36CVP9_9BILA</name>
<dbReference type="Proteomes" id="UP001177023">
    <property type="component" value="Unassembled WGS sequence"/>
</dbReference>
<dbReference type="EMBL" id="CATQJA010002642">
    <property type="protein sequence ID" value="CAJ0576176.1"/>
    <property type="molecule type" value="Genomic_DNA"/>
</dbReference>
<evidence type="ECO:0000256" key="1">
    <source>
        <dbReference type="SAM" id="SignalP"/>
    </source>
</evidence>
<gene>
    <name evidence="2" type="ORF">MSPICULIGERA_LOCUS14475</name>
</gene>
<accession>A0AA36CVP9</accession>
<feature type="non-terminal residue" evidence="2">
    <location>
        <position position="109"/>
    </location>
</feature>
<comment type="caution">
    <text evidence="2">The sequence shown here is derived from an EMBL/GenBank/DDBJ whole genome shotgun (WGS) entry which is preliminary data.</text>
</comment>
<protein>
    <submittedName>
        <fullName evidence="2">Uncharacterized protein</fullName>
    </submittedName>
</protein>
<keyword evidence="3" id="KW-1185">Reference proteome</keyword>
<sequence>MLSTATACLLVILCLACLGIVESSLFRPRPCMDDSKCGVRGKCLRTSDRKFIQGYCVQLKEDECLEKADCSGKAGSSCAVADPERCRQFDECIGKCRLEETTSSSPIPP</sequence>
<organism evidence="2 3">
    <name type="scientific">Mesorhabditis spiculigera</name>
    <dbReference type="NCBI Taxonomy" id="96644"/>
    <lineage>
        <taxon>Eukaryota</taxon>
        <taxon>Metazoa</taxon>
        <taxon>Ecdysozoa</taxon>
        <taxon>Nematoda</taxon>
        <taxon>Chromadorea</taxon>
        <taxon>Rhabditida</taxon>
        <taxon>Rhabditina</taxon>
        <taxon>Rhabditomorpha</taxon>
        <taxon>Rhabditoidea</taxon>
        <taxon>Rhabditidae</taxon>
        <taxon>Mesorhabditinae</taxon>
        <taxon>Mesorhabditis</taxon>
    </lineage>
</organism>
<evidence type="ECO:0000313" key="3">
    <source>
        <dbReference type="Proteomes" id="UP001177023"/>
    </source>
</evidence>
<feature type="signal peptide" evidence="1">
    <location>
        <begin position="1"/>
        <end position="23"/>
    </location>
</feature>